<sequence length="157" mass="18173">MLTAEYPGDDVVWKAVRAFYNYDTGRAITILNNARVDFPENPTVHLTWAAARWLHSQAHDPLDVTWHMLNEDIETIIPVYNDLVERFPDDPNYKLYLGSSIGLKARVYLGKKEWLKTLIWGYRGFTQILDVAEKYPEITDTQLPLGIVEYYAGMSNF</sequence>
<name>A0A382B677_9ZZZZ</name>
<feature type="non-terminal residue" evidence="1">
    <location>
        <position position="157"/>
    </location>
</feature>
<reference evidence="1" key="1">
    <citation type="submission" date="2018-05" db="EMBL/GenBank/DDBJ databases">
        <authorList>
            <person name="Lanie J.A."/>
            <person name="Ng W.-L."/>
            <person name="Kazmierczak K.M."/>
            <person name="Andrzejewski T.M."/>
            <person name="Davidsen T.M."/>
            <person name="Wayne K.J."/>
            <person name="Tettelin H."/>
            <person name="Glass J.I."/>
            <person name="Rusch D."/>
            <person name="Podicherti R."/>
            <person name="Tsui H.-C.T."/>
            <person name="Winkler M.E."/>
        </authorList>
    </citation>
    <scope>NUCLEOTIDE SEQUENCE</scope>
</reference>
<evidence type="ECO:0000313" key="1">
    <source>
        <dbReference type="EMBL" id="SVB08782.1"/>
    </source>
</evidence>
<organism evidence="1">
    <name type="scientific">marine metagenome</name>
    <dbReference type="NCBI Taxonomy" id="408172"/>
    <lineage>
        <taxon>unclassified sequences</taxon>
        <taxon>metagenomes</taxon>
        <taxon>ecological metagenomes</taxon>
    </lineage>
</organism>
<protein>
    <submittedName>
        <fullName evidence="1">Uncharacterized protein</fullName>
    </submittedName>
</protein>
<dbReference type="EMBL" id="UINC01028208">
    <property type="protein sequence ID" value="SVB08782.1"/>
    <property type="molecule type" value="Genomic_DNA"/>
</dbReference>
<dbReference type="AlphaFoldDB" id="A0A382B677"/>
<gene>
    <name evidence="1" type="ORF">METZ01_LOCUS161636</name>
</gene>
<accession>A0A382B677</accession>
<proteinExistence type="predicted"/>